<name>A0ABQ7TN89_PHRPL</name>
<comment type="caution">
    <text evidence="1">The sequence shown here is derived from an EMBL/GenBank/DDBJ whole genome shotgun (WGS) entry which is preliminary data.</text>
</comment>
<evidence type="ECO:0000313" key="1">
    <source>
        <dbReference type="EMBL" id="KAH0631051.1"/>
    </source>
</evidence>
<dbReference type="Proteomes" id="UP000826234">
    <property type="component" value="Unassembled WGS sequence"/>
</dbReference>
<proteinExistence type="predicted"/>
<organism evidence="1 2">
    <name type="scientific">Phrynosoma platyrhinos</name>
    <name type="common">Desert horned lizard</name>
    <dbReference type="NCBI Taxonomy" id="52577"/>
    <lineage>
        <taxon>Eukaryota</taxon>
        <taxon>Metazoa</taxon>
        <taxon>Chordata</taxon>
        <taxon>Craniata</taxon>
        <taxon>Vertebrata</taxon>
        <taxon>Euteleostomi</taxon>
        <taxon>Lepidosauria</taxon>
        <taxon>Squamata</taxon>
        <taxon>Bifurcata</taxon>
        <taxon>Unidentata</taxon>
        <taxon>Episquamata</taxon>
        <taxon>Toxicofera</taxon>
        <taxon>Iguania</taxon>
        <taxon>Phrynosomatidae</taxon>
        <taxon>Phrynosomatinae</taxon>
        <taxon>Phrynosoma</taxon>
    </lineage>
</organism>
<evidence type="ECO:0000313" key="2">
    <source>
        <dbReference type="Proteomes" id="UP000826234"/>
    </source>
</evidence>
<dbReference type="EMBL" id="JAIPUX010000035">
    <property type="protein sequence ID" value="KAH0631051.1"/>
    <property type="molecule type" value="Genomic_DNA"/>
</dbReference>
<reference evidence="1 2" key="1">
    <citation type="journal article" date="2022" name="Gigascience">
        <title>A chromosome-level genome assembly and annotation of the desert horned lizard, Phrynosoma platyrhinos, provides insight into chromosomal rearrangements among reptiles.</title>
        <authorList>
            <person name="Koochekian N."/>
            <person name="Ascanio A."/>
            <person name="Farleigh K."/>
            <person name="Card D.C."/>
            <person name="Schield D.R."/>
            <person name="Castoe T.A."/>
            <person name="Jezkova T."/>
        </authorList>
    </citation>
    <scope>NUCLEOTIDE SEQUENCE [LARGE SCALE GENOMIC DNA]</scope>
    <source>
        <strain evidence="1">NK-2021</strain>
    </source>
</reference>
<sequence length="45" mass="5067">MPMRLLTVLDSGLTLIFQNLSRLPCSFTSFAGKLSSAWRRRAAPR</sequence>
<gene>
    <name evidence="1" type="ORF">JD844_005132</name>
</gene>
<protein>
    <submittedName>
        <fullName evidence="1">Uncharacterized protein</fullName>
    </submittedName>
</protein>
<accession>A0ABQ7TN89</accession>
<keyword evidence="2" id="KW-1185">Reference proteome</keyword>